<sequence>MAFAITLHILFAVIWVGGMFFAVVALRPVAATTLKPPQRLALWAGTFGKFFPWVWAAVVILPATGYWLIYGVFEGIENAGLHVQIMQVTGWIMIVIFLHIYFAPFQRFKKAVAARRWPSAAVQLAQIRMLVGINLVLGLITTVIATGGRYLGDFWFAVD</sequence>
<feature type="transmembrane region" description="Helical" evidence="1">
    <location>
        <begin position="85"/>
        <end position="104"/>
    </location>
</feature>
<organism evidence="3 4">
    <name type="scientific">Candidatus Muproteobacteria bacterium RBG_16_60_9</name>
    <dbReference type="NCBI Taxonomy" id="1817755"/>
    <lineage>
        <taxon>Bacteria</taxon>
        <taxon>Pseudomonadati</taxon>
        <taxon>Pseudomonadota</taxon>
        <taxon>Candidatus Muproteobacteria</taxon>
    </lineage>
</organism>
<comment type="caution">
    <text evidence="3">The sequence shown here is derived from an EMBL/GenBank/DDBJ whole genome shotgun (WGS) entry which is preliminary data.</text>
</comment>
<dbReference type="GO" id="GO:0016020">
    <property type="term" value="C:membrane"/>
    <property type="evidence" value="ECO:0007669"/>
    <property type="project" value="InterPro"/>
</dbReference>
<evidence type="ECO:0000259" key="2">
    <source>
        <dbReference type="Pfam" id="PF05425"/>
    </source>
</evidence>
<keyword evidence="1" id="KW-0472">Membrane</keyword>
<feature type="transmembrane region" description="Helical" evidence="1">
    <location>
        <begin position="6"/>
        <end position="29"/>
    </location>
</feature>
<protein>
    <recommendedName>
        <fullName evidence="2">Copper resistance protein D domain-containing protein</fullName>
    </recommendedName>
</protein>
<evidence type="ECO:0000313" key="3">
    <source>
        <dbReference type="EMBL" id="OGI69925.1"/>
    </source>
</evidence>
<proteinExistence type="predicted"/>
<feature type="domain" description="Copper resistance protein D" evidence="2">
    <location>
        <begin position="46"/>
        <end position="145"/>
    </location>
</feature>
<accession>A0A1F6VK97</accession>
<evidence type="ECO:0000256" key="1">
    <source>
        <dbReference type="SAM" id="Phobius"/>
    </source>
</evidence>
<keyword evidence="1" id="KW-0812">Transmembrane</keyword>
<dbReference type="Pfam" id="PF05425">
    <property type="entry name" value="CopD"/>
    <property type="match status" value="1"/>
</dbReference>
<dbReference type="AlphaFoldDB" id="A0A1F6VK97"/>
<gene>
    <name evidence="3" type="ORF">A2W18_14350</name>
</gene>
<name>A0A1F6VK97_9PROT</name>
<dbReference type="EMBL" id="MFSP01000011">
    <property type="protein sequence ID" value="OGI69925.1"/>
    <property type="molecule type" value="Genomic_DNA"/>
</dbReference>
<feature type="transmembrane region" description="Helical" evidence="1">
    <location>
        <begin position="50"/>
        <end position="73"/>
    </location>
</feature>
<dbReference type="InterPro" id="IPR008457">
    <property type="entry name" value="Cu-R_CopD_dom"/>
</dbReference>
<reference evidence="3 4" key="1">
    <citation type="journal article" date="2016" name="Nat. Commun.">
        <title>Thousands of microbial genomes shed light on interconnected biogeochemical processes in an aquifer system.</title>
        <authorList>
            <person name="Anantharaman K."/>
            <person name="Brown C.T."/>
            <person name="Hug L.A."/>
            <person name="Sharon I."/>
            <person name="Castelle C.J."/>
            <person name="Probst A.J."/>
            <person name="Thomas B.C."/>
            <person name="Singh A."/>
            <person name="Wilkins M.J."/>
            <person name="Karaoz U."/>
            <person name="Brodie E.L."/>
            <person name="Williams K.H."/>
            <person name="Hubbard S.S."/>
            <person name="Banfield J.F."/>
        </authorList>
    </citation>
    <scope>NUCLEOTIDE SEQUENCE [LARGE SCALE GENOMIC DNA]</scope>
</reference>
<feature type="transmembrane region" description="Helical" evidence="1">
    <location>
        <begin position="125"/>
        <end position="145"/>
    </location>
</feature>
<keyword evidence="1" id="KW-1133">Transmembrane helix</keyword>
<evidence type="ECO:0000313" key="4">
    <source>
        <dbReference type="Proteomes" id="UP000179076"/>
    </source>
</evidence>
<dbReference type="Proteomes" id="UP000179076">
    <property type="component" value="Unassembled WGS sequence"/>
</dbReference>